<dbReference type="AlphaFoldDB" id="A0A517NWD5"/>
<evidence type="ECO:0000259" key="3">
    <source>
        <dbReference type="PROSITE" id="PS50110"/>
    </source>
</evidence>
<evidence type="ECO:0000256" key="1">
    <source>
        <dbReference type="ARBA" id="ARBA00022553"/>
    </source>
</evidence>
<dbReference type="SMART" id="SM00448">
    <property type="entry name" value="REC"/>
    <property type="match status" value="1"/>
</dbReference>
<dbReference type="Gene3D" id="3.40.50.2300">
    <property type="match status" value="1"/>
</dbReference>
<feature type="modified residue" description="4-aspartylphosphate" evidence="2">
    <location>
        <position position="77"/>
    </location>
</feature>
<dbReference type="InterPro" id="IPR050595">
    <property type="entry name" value="Bact_response_regulator"/>
</dbReference>
<evidence type="ECO:0000313" key="5">
    <source>
        <dbReference type="Proteomes" id="UP000319817"/>
    </source>
</evidence>
<dbReference type="CDD" id="cd00156">
    <property type="entry name" value="REC"/>
    <property type="match status" value="1"/>
</dbReference>
<protein>
    <submittedName>
        <fullName evidence="4">Phosphate regulon transcriptional regulatory protein PhoB</fullName>
    </submittedName>
</protein>
<proteinExistence type="predicted"/>
<gene>
    <name evidence="4" type="primary">phoB_2</name>
    <name evidence="4" type="ORF">K239x_34310</name>
</gene>
<keyword evidence="5" id="KW-1185">Reference proteome</keyword>
<dbReference type="InterPro" id="IPR001789">
    <property type="entry name" value="Sig_transdc_resp-reg_receiver"/>
</dbReference>
<keyword evidence="1 2" id="KW-0597">Phosphoprotein</keyword>
<dbReference type="Pfam" id="PF00072">
    <property type="entry name" value="Response_reg"/>
    <property type="match status" value="1"/>
</dbReference>
<evidence type="ECO:0000256" key="2">
    <source>
        <dbReference type="PROSITE-ProRule" id="PRU00169"/>
    </source>
</evidence>
<dbReference type="GO" id="GO:0000160">
    <property type="term" value="P:phosphorelay signal transduction system"/>
    <property type="evidence" value="ECO:0007669"/>
    <property type="project" value="InterPro"/>
</dbReference>
<sequence>MLAYVLLGKYHHDVSERGNTVVNHESKRVIVYVANPTILDVTTFRLELIGMTAIAAGSDDQMAAEFSSALPDAVLIDLDLADGRGLYWVEKIASEECSSHIPIICVSTKGDLEQAEQAFKAGARGFLVAPYDPILLEEKLLGMLQQAASPIVGARS</sequence>
<dbReference type="OrthoDB" id="9813953at2"/>
<reference evidence="4 5" key="1">
    <citation type="submission" date="2019-02" db="EMBL/GenBank/DDBJ databases">
        <title>Deep-cultivation of Planctomycetes and their phenomic and genomic characterization uncovers novel biology.</title>
        <authorList>
            <person name="Wiegand S."/>
            <person name="Jogler M."/>
            <person name="Boedeker C."/>
            <person name="Pinto D."/>
            <person name="Vollmers J."/>
            <person name="Rivas-Marin E."/>
            <person name="Kohn T."/>
            <person name="Peeters S.H."/>
            <person name="Heuer A."/>
            <person name="Rast P."/>
            <person name="Oberbeckmann S."/>
            <person name="Bunk B."/>
            <person name="Jeske O."/>
            <person name="Meyerdierks A."/>
            <person name="Storesund J.E."/>
            <person name="Kallscheuer N."/>
            <person name="Luecker S."/>
            <person name="Lage O.M."/>
            <person name="Pohl T."/>
            <person name="Merkel B.J."/>
            <person name="Hornburger P."/>
            <person name="Mueller R.-W."/>
            <person name="Bruemmer F."/>
            <person name="Labrenz M."/>
            <person name="Spormann A.M."/>
            <person name="Op den Camp H."/>
            <person name="Overmann J."/>
            <person name="Amann R."/>
            <person name="Jetten M.S.M."/>
            <person name="Mascher T."/>
            <person name="Medema M.H."/>
            <person name="Devos D.P."/>
            <person name="Kaster A.-K."/>
            <person name="Ovreas L."/>
            <person name="Rohde M."/>
            <person name="Galperin M.Y."/>
            <person name="Jogler C."/>
        </authorList>
    </citation>
    <scope>NUCLEOTIDE SEQUENCE [LARGE SCALE GENOMIC DNA]</scope>
    <source>
        <strain evidence="4 5">K23_9</strain>
    </source>
</reference>
<dbReference type="Proteomes" id="UP000319817">
    <property type="component" value="Chromosome"/>
</dbReference>
<feature type="domain" description="Response regulatory" evidence="3">
    <location>
        <begin position="28"/>
        <end position="144"/>
    </location>
</feature>
<dbReference type="PANTHER" id="PTHR44591:SF23">
    <property type="entry name" value="CHEY SUBFAMILY"/>
    <property type="match status" value="1"/>
</dbReference>
<dbReference type="RefSeq" id="WP_145419268.1">
    <property type="nucleotide sequence ID" value="NZ_CP036526.1"/>
</dbReference>
<dbReference type="PANTHER" id="PTHR44591">
    <property type="entry name" value="STRESS RESPONSE REGULATOR PROTEIN 1"/>
    <property type="match status" value="1"/>
</dbReference>
<dbReference type="EMBL" id="CP036526">
    <property type="protein sequence ID" value="QDT11434.1"/>
    <property type="molecule type" value="Genomic_DNA"/>
</dbReference>
<dbReference type="InterPro" id="IPR011006">
    <property type="entry name" value="CheY-like_superfamily"/>
</dbReference>
<organism evidence="4 5">
    <name type="scientific">Stieleria marina</name>
    <dbReference type="NCBI Taxonomy" id="1930275"/>
    <lineage>
        <taxon>Bacteria</taxon>
        <taxon>Pseudomonadati</taxon>
        <taxon>Planctomycetota</taxon>
        <taxon>Planctomycetia</taxon>
        <taxon>Pirellulales</taxon>
        <taxon>Pirellulaceae</taxon>
        <taxon>Stieleria</taxon>
    </lineage>
</organism>
<dbReference type="SUPFAM" id="SSF52172">
    <property type="entry name" value="CheY-like"/>
    <property type="match status" value="1"/>
</dbReference>
<dbReference type="PROSITE" id="PS50110">
    <property type="entry name" value="RESPONSE_REGULATORY"/>
    <property type="match status" value="1"/>
</dbReference>
<name>A0A517NWD5_9BACT</name>
<evidence type="ECO:0000313" key="4">
    <source>
        <dbReference type="EMBL" id="QDT11434.1"/>
    </source>
</evidence>
<accession>A0A517NWD5</accession>